<accession>A0A8H3E4H8</accession>
<reference evidence="1" key="1">
    <citation type="submission" date="2021-01" db="EMBL/GenBank/DDBJ databases">
        <authorList>
            <person name="Kaushik A."/>
        </authorList>
    </citation>
    <scope>NUCLEOTIDE SEQUENCE</scope>
    <source>
        <strain evidence="1">AG5</strain>
    </source>
</reference>
<proteinExistence type="predicted"/>
<name>A0A8H3E4H8_9AGAM</name>
<dbReference type="Gene3D" id="3.20.20.140">
    <property type="entry name" value="Metal-dependent hydrolases"/>
    <property type="match status" value="1"/>
</dbReference>
<gene>
    <name evidence="1" type="ORF">RDB_LOCUS102555</name>
</gene>
<sequence length="171" mass="18667">MATLLDFKKELEGVTHSALHLVFAGATESHLIADQIAKANVGVILAPLRPNPQFWDQIRYVPGPPLSQHTALQILRKAGVTVGLGSSSMIVTQAWDVPNTRFDLGWAIADSNGTLNNYQALALSTTNLKKLYRLPDLDTDFVAYRGGDAFGYTSKPVAVISAEREKNDLFE</sequence>
<evidence type="ECO:0000313" key="2">
    <source>
        <dbReference type="Proteomes" id="UP000663827"/>
    </source>
</evidence>
<evidence type="ECO:0000313" key="1">
    <source>
        <dbReference type="EMBL" id="CAE7168032.1"/>
    </source>
</evidence>
<organism evidence="1 2">
    <name type="scientific">Rhizoctonia solani</name>
    <dbReference type="NCBI Taxonomy" id="456999"/>
    <lineage>
        <taxon>Eukaryota</taxon>
        <taxon>Fungi</taxon>
        <taxon>Dikarya</taxon>
        <taxon>Basidiomycota</taxon>
        <taxon>Agaricomycotina</taxon>
        <taxon>Agaricomycetes</taxon>
        <taxon>Cantharellales</taxon>
        <taxon>Ceratobasidiaceae</taxon>
        <taxon>Rhizoctonia</taxon>
    </lineage>
</organism>
<dbReference type="EMBL" id="CAJNJQ010002176">
    <property type="protein sequence ID" value="CAE7168032.1"/>
    <property type="molecule type" value="Genomic_DNA"/>
</dbReference>
<protein>
    <submittedName>
        <fullName evidence="1">Uncharacterized protein</fullName>
    </submittedName>
</protein>
<dbReference type="AlphaFoldDB" id="A0A8H3E4H8"/>
<dbReference type="Proteomes" id="UP000663827">
    <property type="component" value="Unassembled WGS sequence"/>
</dbReference>
<comment type="caution">
    <text evidence="1">The sequence shown here is derived from an EMBL/GenBank/DDBJ whole genome shotgun (WGS) entry which is preliminary data.</text>
</comment>